<reference evidence="1 2" key="1">
    <citation type="submission" date="2020-06" db="EMBL/GenBank/DDBJ databases">
        <title>Interaction of electrochemicaly active bacteria, Geobacter bremensis R4 on different carbon anode.</title>
        <authorList>
            <person name="Meng L."/>
            <person name="Yoshida N."/>
        </authorList>
    </citation>
    <scope>NUCLEOTIDE SEQUENCE [LARGE SCALE GENOMIC DNA]</scope>
    <source>
        <strain evidence="1 2">R4</strain>
    </source>
</reference>
<dbReference type="KEGG" id="gbn:GEOBRER4_26760"/>
<proteinExistence type="predicted"/>
<keyword evidence="2" id="KW-1185">Reference proteome</keyword>
<dbReference type="Proteomes" id="UP000515472">
    <property type="component" value="Chromosome"/>
</dbReference>
<dbReference type="AlphaFoldDB" id="A0A6S6M7U9"/>
<gene>
    <name evidence="1" type="ORF">GEOBRER4_n2778</name>
</gene>
<name>A0A6S6M7U9_9BACT</name>
<evidence type="ECO:0000313" key="2">
    <source>
        <dbReference type="Proteomes" id="UP000515472"/>
    </source>
</evidence>
<sequence>MISVPRGYQCPLCPDHKDDEDEYVWSDLLQAPVCGACVYDIVNGFEGGNDAPATDQYNHAETIARILQLTGLTFQ</sequence>
<organism evidence="1 2">
    <name type="scientific">Citrifermentans bremense</name>
    <dbReference type="NCBI Taxonomy" id="60035"/>
    <lineage>
        <taxon>Bacteria</taxon>
        <taxon>Pseudomonadati</taxon>
        <taxon>Thermodesulfobacteriota</taxon>
        <taxon>Desulfuromonadia</taxon>
        <taxon>Geobacterales</taxon>
        <taxon>Geobacteraceae</taxon>
        <taxon>Citrifermentans</taxon>
    </lineage>
</organism>
<evidence type="ECO:0000313" key="1">
    <source>
        <dbReference type="EMBL" id="BCG47926.1"/>
    </source>
</evidence>
<protein>
    <submittedName>
        <fullName evidence="1">Uncharacterized protein</fullName>
    </submittedName>
</protein>
<accession>A0A6S6M7U9</accession>
<dbReference type="EMBL" id="AP023213">
    <property type="protein sequence ID" value="BCG47926.1"/>
    <property type="molecule type" value="Genomic_DNA"/>
</dbReference>